<dbReference type="Proteomes" id="UP000265520">
    <property type="component" value="Unassembled WGS sequence"/>
</dbReference>
<comment type="caution">
    <text evidence="1">The sequence shown here is derived from an EMBL/GenBank/DDBJ whole genome shotgun (WGS) entry which is preliminary data.</text>
</comment>
<evidence type="ECO:0000313" key="1">
    <source>
        <dbReference type="EMBL" id="MCI00892.1"/>
    </source>
</evidence>
<evidence type="ECO:0000313" key="2">
    <source>
        <dbReference type="Proteomes" id="UP000265520"/>
    </source>
</evidence>
<dbReference type="EMBL" id="LXQA010044536">
    <property type="protein sequence ID" value="MCI00892.1"/>
    <property type="molecule type" value="Genomic_DNA"/>
</dbReference>
<accession>A0A392NNA9</accession>
<protein>
    <submittedName>
        <fullName evidence="1">Gigantea</fullName>
    </submittedName>
</protein>
<proteinExistence type="predicted"/>
<reference evidence="1 2" key="1">
    <citation type="journal article" date="2018" name="Front. Plant Sci.">
        <title>Red Clover (Trifolium pratense) and Zigzag Clover (T. medium) - A Picture of Genomic Similarities and Differences.</title>
        <authorList>
            <person name="Dluhosova J."/>
            <person name="Istvanek J."/>
            <person name="Nedelnik J."/>
            <person name="Repkova J."/>
        </authorList>
    </citation>
    <scope>NUCLEOTIDE SEQUENCE [LARGE SCALE GENOMIC DNA]</scope>
    <source>
        <strain evidence="2">cv. 10/8</strain>
        <tissue evidence="1">Leaf</tissue>
    </source>
</reference>
<name>A0A392NNA9_9FABA</name>
<dbReference type="AlphaFoldDB" id="A0A392NNA9"/>
<sequence>LLEATARAIQPVLEFGEPGLAVADGLSNLLKVNKLPLLKTINLAEIW</sequence>
<organism evidence="1 2">
    <name type="scientific">Trifolium medium</name>
    <dbReference type="NCBI Taxonomy" id="97028"/>
    <lineage>
        <taxon>Eukaryota</taxon>
        <taxon>Viridiplantae</taxon>
        <taxon>Streptophyta</taxon>
        <taxon>Embryophyta</taxon>
        <taxon>Tracheophyta</taxon>
        <taxon>Spermatophyta</taxon>
        <taxon>Magnoliopsida</taxon>
        <taxon>eudicotyledons</taxon>
        <taxon>Gunneridae</taxon>
        <taxon>Pentapetalae</taxon>
        <taxon>rosids</taxon>
        <taxon>fabids</taxon>
        <taxon>Fabales</taxon>
        <taxon>Fabaceae</taxon>
        <taxon>Papilionoideae</taxon>
        <taxon>50 kb inversion clade</taxon>
        <taxon>NPAAA clade</taxon>
        <taxon>Hologalegina</taxon>
        <taxon>IRL clade</taxon>
        <taxon>Trifolieae</taxon>
        <taxon>Trifolium</taxon>
    </lineage>
</organism>
<feature type="non-terminal residue" evidence="1">
    <location>
        <position position="1"/>
    </location>
</feature>
<keyword evidence="2" id="KW-1185">Reference proteome</keyword>